<protein>
    <submittedName>
        <fullName evidence="2">Uncharacterized protein</fullName>
    </submittedName>
</protein>
<organism evidence="2 3">
    <name type="scientific">Planifilum fulgidum</name>
    <dbReference type="NCBI Taxonomy" id="201973"/>
    <lineage>
        <taxon>Bacteria</taxon>
        <taxon>Bacillati</taxon>
        <taxon>Bacillota</taxon>
        <taxon>Bacilli</taxon>
        <taxon>Bacillales</taxon>
        <taxon>Thermoactinomycetaceae</taxon>
        <taxon>Planifilum</taxon>
    </lineage>
</organism>
<dbReference type="AlphaFoldDB" id="A0A1I2PYQ2"/>
<dbReference type="Proteomes" id="UP000198661">
    <property type="component" value="Unassembled WGS sequence"/>
</dbReference>
<feature type="region of interest" description="Disordered" evidence="1">
    <location>
        <begin position="109"/>
        <end position="132"/>
    </location>
</feature>
<proteinExistence type="predicted"/>
<keyword evidence="3" id="KW-1185">Reference proteome</keyword>
<dbReference type="EMBL" id="FOOK01000020">
    <property type="protein sequence ID" value="SFG20533.1"/>
    <property type="molecule type" value="Genomic_DNA"/>
</dbReference>
<dbReference type="RefSeq" id="WP_143085332.1">
    <property type="nucleotide sequence ID" value="NZ_FOOK01000020.1"/>
</dbReference>
<name>A0A1I2PYQ2_9BACL</name>
<reference evidence="2 3" key="1">
    <citation type="submission" date="2016-10" db="EMBL/GenBank/DDBJ databases">
        <authorList>
            <person name="de Groot N.N."/>
        </authorList>
    </citation>
    <scope>NUCLEOTIDE SEQUENCE [LARGE SCALE GENOMIC DNA]</scope>
    <source>
        <strain evidence="2 3">DSM 44945</strain>
    </source>
</reference>
<evidence type="ECO:0000256" key="1">
    <source>
        <dbReference type="SAM" id="MobiDB-lite"/>
    </source>
</evidence>
<evidence type="ECO:0000313" key="3">
    <source>
        <dbReference type="Proteomes" id="UP000198661"/>
    </source>
</evidence>
<evidence type="ECO:0000313" key="2">
    <source>
        <dbReference type="EMBL" id="SFG20533.1"/>
    </source>
</evidence>
<sequence>MNMVRGVDVGGRTREEQQDIGAVHGEHVQHPAWHQSFLSVSAGRKRLQSEKELPFFYARLVPVRNHCPAGLLLFRFHGKQVSQCYESMDRAKMMFAGWRRTPCMGFPDGEEAQDPGEKIQPLPLQHGINRHL</sequence>
<gene>
    <name evidence="2" type="ORF">SAMN04488025_12069</name>
</gene>
<accession>A0A1I2PYQ2</accession>